<evidence type="ECO:0000313" key="5">
    <source>
        <dbReference type="EMBL" id="CAF4229762.1"/>
    </source>
</evidence>
<name>A0A816VL06_9BILA</name>
<evidence type="ECO:0000313" key="7">
    <source>
        <dbReference type="Proteomes" id="UP000663866"/>
    </source>
</evidence>
<dbReference type="EMBL" id="CAJOBG010007684">
    <property type="protein sequence ID" value="CAF4223791.1"/>
    <property type="molecule type" value="Genomic_DNA"/>
</dbReference>
<evidence type="ECO:0000313" key="3">
    <source>
        <dbReference type="EMBL" id="CAF4193378.1"/>
    </source>
</evidence>
<proteinExistence type="predicted"/>
<keyword evidence="1" id="KW-0812">Transmembrane</keyword>
<evidence type="ECO:0000313" key="2">
    <source>
        <dbReference type="EMBL" id="CAF2125049.1"/>
    </source>
</evidence>
<dbReference type="Proteomes" id="UP000663866">
    <property type="component" value="Unassembled WGS sequence"/>
</dbReference>
<evidence type="ECO:0000256" key="1">
    <source>
        <dbReference type="SAM" id="Phobius"/>
    </source>
</evidence>
<dbReference type="EMBL" id="CAJOBF010007328">
    <property type="protein sequence ID" value="CAF4229762.1"/>
    <property type="molecule type" value="Genomic_DNA"/>
</dbReference>
<dbReference type="EMBL" id="CAJOBH010016424">
    <property type="protein sequence ID" value="CAF4193378.1"/>
    <property type="molecule type" value="Genomic_DNA"/>
</dbReference>
<dbReference type="Proteomes" id="UP000663856">
    <property type="component" value="Unassembled WGS sequence"/>
</dbReference>
<keyword evidence="7" id="KW-1185">Reference proteome</keyword>
<protein>
    <submittedName>
        <fullName evidence="2">Uncharacterized protein</fullName>
    </submittedName>
</protein>
<evidence type="ECO:0000313" key="6">
    <source>
        <dbReference type="Proteomes" id="UP000663856"/>
    </source>
</evidence>
<comment type="caution">
    <text evidence="2">The sequence shown here is derived from an EMBL/GenBank/DDBJ whole genome shotgun (WGS) entry which is preliminary data.</text>
</comment>
<dbReference type="EMBL" id="CAJNRF010010813">
    <property type="protein sequence ID" value="CAF2125049.1"/>
    <property type="molecule type" value="Genomic_DNA"/>
</dbReference>
<keyword evidence="1" id="KW-0472">Membrane</keyword>
<feature type="transmembrane region" description="Helical" evidence="1">
    <location>
        <begin position="83"/>
        <end position="103"/>
    </location>
</feature>
<keyword evidence="1" id="KW-1133">Transmembrane helix</keyword>
<accession>A0A816VL06</accession>
<reference evidence="2" key="1">
    <citation type="submission" date="2021-02" db="EMBL/GenBank/DDBJ databases">
        <authorList>
            <person name="Nowell W R."/>
        </authorList>
    </citation>
    <scope>NUCLEOTIDE SEQUENCE</scope>
</reference>
<dbReference type="AlphaFoldDB" id="A0A816VL06"/>
<dbReference type="Proteomes" id="UP000663842">
    <property type="component" value="Unassembled WGS sequence"/>
</dbReference>
<feature type="transmembrane region" description="Helical" evidence="1">
    <location>
        <begin position="57"/>
        <end position="77"/>
    </location>
</feature>
<dbReference type="Proteomes" id="UP000681967">
    <property type="component" value="Unassembled WGS sequence"/>
</dbReference>
<gene>
    <name evidence="3" type="ORF">BYL167_LOCUS23338</name>
    <name evidence="4" type="ORF">OVN521_LOCUS27585</name>
    <name evidence="5" type="ORF">UXM345_LOCUS29576</name>
    <name evidence="2" type="ORF">WKI299_LOCUS25170</name>
</gene>
<organism evidence="2 6">
    <name type="scientific">Rotaria magnacalcarata</name>
    <dbReference type="NCBI Taxonomy" id="392030"/>
    <lineage>
        <taxon>Eukaryota</taxon>
        <taxon>Metazoa</taxon>
        <taxon>Spiralia</taxon>
        <taxon>Gnathifera</taxon>
        <taxon>Rotifera</taxon>
        <taxon>Eurotatoria</taxon>
        <taxon>Bdelloidea</taxon>
        <taxon>Philodinida</taxon>
        <taxon>Philodinidae</taxon>
        <taxon>Rotaria</taxon>
    </lineage>
</organism>
<sequence length="161" mass="19031">MIHVSEKQFREELAFYNLLEYYQTDDISNLLFEHHTQSSSMISLLSRFLIQKCVCRCIIDFISCISCVMGIYEMILWRCHQRFTSLLIGDSLISLILLWTLFYEQYSDKILFKIKFDLHNKHKEQRSQTHEKILFSEQFDIIARGVHGAKCSVLDPSLLTP</sequence>
<evidence type="ECO:0000313" key="4">
    <source>
        <dbReference type="EMBL" id="CAF4223791.1"/>
    </source>
</evidence>